<dbReference type="PRINTS" id="PR01023">
    <property type="entry name" value="NAFLGMOTY"/>
</dbReference>
<dbReference type="InterPro" id="IPR006665">
    <property type="entry name" value="OmpA-like"/>
</dbReference>
<evidence type="ECO:0000313" key="8">
    <source>
        <dbReference type="Proteomes" id="UP000315235"/>
    </source>
</evidence>
<feature type="coiled-coil region" evidence="4">
    <location>
        <begin position="95"/>
        <end position="127"/>
    </location>
</feature>
<dbReference type="Pfam" id="PF14346">
    <property type="entry name" value="DUF4398"/>
    <property type="match status" value="1"/>
</dbReference>
<keyword evidence="5" id="KW-0732">Signal</keyword>
<evidence type="ECO:0000256" key="4">
    <source>
        <dbReference type="SAM" id="Coils"/>
    </source>
</evidence>
<dbReference type="PROSITE" id="PS51123">
    <property type="entry name" value="OMPA_2"/>
    <property type="match status" value="1"/>
</dbReference>
<dbReference type="CDD" id="cd07185">
    <property type="entry name" value="OmpA_C-like"/>
    <property type="match status" value="1"/>
</dbReference>
<dbReference type="PRINTS" id="PR01021">
    <property type="entry name" value="OMPADOMAIN"/>
</dbReference>
<keyword evidence="8" id="KW-1185">Reference proteome</keyword>
<feature type="domain" description="OmpA-like" evidence="6">
    <location>
        <begin position="136"/>
        <end position="253"/>
    </location>
</feature>
<proteinExistence type="predicted"/>
<comment type="caution">
    <text evidence="7">The sequence shown here is derived from an EMBL/GenBank/DDBJ whole genome shotgun (WGS) entry which is preliminary data.</text>
</comment>
<evidence type="ECO:0000256" key="5">
    <source>
        <dbReference type="SAM" id="SignalP"/>
    </source>
</evidence>
<name>A0A553H1D2_9PSED</name>
<comment type="subcellular location">
    <subcellularLocation>
        <location evidence="1">Cell outer membrane</location>
    </subcellularLocation>
</comment>
<feature type="signal peptide" evidence="5">
    <location>
        <begin position="1"/>
        <end position="21"/>
    </location>
</feature>
<evidence type="ECO:0000256" key="3">
    <source>
        <dbReference type="PROSITE-ProRule" id="PRU00473"/>
    </source>
</evidence>
<dbReference type="PANTHER" id="PTHR30329">
    <property type="entry name" value="STATOR ELEMENT OF FLAGELLAR MOTOR COMPLEX"/>
    <property type="match status" value="1"/>
</dbReference>
<dbReference type="AlphaFoldDB" id="A0A553H1D2"/>
<dbReference type="Gene3D" id="3.30.1330.60">
    <property type="entry name" value="OmpA-like domain"/>
    <property type="match status" value="1"/>
</dbReference>
<evidence type="ECO:0000256" key="1">
    <source>
        <dbReference type="ARBA" id="ARBA00004442"/>
    </source>
</evidence>
<protein>
    <submittedName>
        <fullName evidence="7">OmpA family protein</fullName>
    </submittedName>
</protein>
<keyword evidence="4" id="KW-0175">Coiled coil</keyword>
<dbReference type="PROSITE" id="PS51257">
    <property type="entry name" value="PROKAR_LIPOPROTEIN"/>
    <property type="match status" value="1"/>
</dbReference>
<dbReference type="Proteomes" id="UP000315235">
    <property type="component" value="Unassembled WGS sequence"/>
</dbReference>
<evidence type="ECO:0000313" key="7">
    <source>
        <dbReference type="EMBL" id="TRX75531.1"/>
    </source>
</evidence>
<dbReference type="OrthoDB" id="9782229at2"/>
<organism evidence="7 8">
    <name type="scientific">Pseudomonas mangiferae</name>
    <dbReference type="NCBI Taxonomy" id="2593654"/>
    <lineage>
        <taxon>Bacteria</taxon>
        <taxon>Pseudomonadati</taxon>
        <taxon>Pseudomonadota</taxon>
        <taxon>Gammaproteobacteria</taxon>
        <taxon>Pseudomonadales</taxon>
        <taxon>Pseudomonadaceae</taxon>
        <taxon>Pseudomonas</taxon>
    </lineage>
</organism>
<evidence type="ECO:0000256" key="2">
    <source>
        <dbReference type="ARBA" id="ARBA00023136"/>
    </source>
</evidence>
<reference evidence="7 8" key="1">
    <citation type="submission" date="2019-07" db="EMBL/GenBank/DDBJ databases">
        <title>Pseudomonas mangiferae sp. nov., isolated from bark of mango tree in Thailand.</title>
        <authorList>
            <person name="Srisuk N."/>
            <person name="Anurat P."/>
        </authorList>
    </citation>
    <scope>NUCLEOTIDE SEQUENCE [LARGE SCALE GENOMIC DNA]</scope>
    <source>
        <strain evidence="7 8">DMKU_BBB3-04</strain>
    </source>
</reference>
<sequence length="265" mass="29186">MNKFIAIPVLSALSLAMVACASKPNPNLEQARSNYSTLQSQPQANSLAALETKEAGDMLNRAEQAYRDKQDASHVDQLAYLTNQRVQVAQETIRLRTAESDLRNAASQRTQAQLDARTQQMNILKNELQNLKPQQTDRGSVITLGDMLFEVDRAELKRSGLANVQQLATFLNQHPERLVVVEGFTDSTGTVEHNLRLSQARADSVRRALVSMGVSPQRITTQGFGKDYPVADNATASNRALNRRVEVTVSNGPEPVAPRGPRVLQ</sequence>
<keyword evidence="2 3" id="KW-0472">Membrane</keyword>
<dbReference type="PANTHER" id="PTHR30329:SF20">
    <property type="entry name" value="EXPORTED PROTEIN"/>
    <property type="match status" value="1"/>
</dbReference>
<dbReference type="SUPFAM" id="SSF103088">
    <property type="entry name" value="OmpA-like"/>
    <property type="match status" value="1"/>
</dbReference>
<accession>A0A553H1D2</accession>
<dbReference type="InterPro" id="IPR025511">
    <property type="entry name" value="DUF4398"/>
</dbReference>
<evidence type="ECO:0000259" key="6">
    <source>
        <dbReference type="PROSITE" id="PS51123"/>
    </source>
</evidence>
<dbReference type="InterPro" id="IPR050330">
    <property type="entry name" value="Bact_OuterMem_StrucFunc"/>
</dbReference>
<dbReference type="EMBL" id="VJOY01000004">
    <property type="protein sequence ID" value="TRX75531.1"/>
    <property type="molecule type" value="Genomic_DNA"/>
</dbReference>
<dbReference type="GO" id="GO:0009279">
    <property type="term" value="C:cell outer membrane"/>
    <property type="evidence" value="ECO:0007669"/>
    <property type="project" value="UniProtKB-SubCell"/>
</dbReference>
<dbReference type="Pfam" id="PF00691">
    <property type="entry name" value="OmpA"/>
    <property type="match status" value="1"/>
</dbReference>
<feature type="chain" id="PRO_5022097615" evidence="5">
    <location>
        <begin position="22"/>
        <end position="265"/>
    </location>
</feature>
<dbReference type="InterPro" id="IPR006664">
    <property type="entry name" value="OMP_bac"/>
</dbReference>
<gene>
    <name evidence="7" type="ORF">FM069_07250</name>
</gene>
<dbReference type="RefSeq" id="WP_143487623.1">
    <property type="nucleotide sequence ID" value="NZ_VJOY01000004.1"/>
</dbReference>
<dbReference type="InterPro" id="IPR036737">
    <property type="entry name" value="OmpA-like_sf"/>
</dbReference>